<evidence type="ECO:0000313" key="1">
    <source>
        <dbReference type="EMBL" id="GFE66059.1"/>
    </source>
</evidence>
<reference evidence="1 2" key="1">
    <citation type="submission" date="2019-12" db="EMBL/GenBank/DDBJ databases">
        <title>Litoreibacter badius sp. nov., a novel bacteriochlorophyll a-containing bacterium in the genus Litoreibacter.</title>
        <authorList>
            <person name="Kanamuro M."/>
            <person name="Takabe Y."/>
            <person name="Mori K."/>
            <person name="Takaichi S."/>
            <person name="Hanada S."/>
        </authorList>
    </citation>
    <scope>NUCLEOTIDE SEQUENCE [LARGE SCALE GENOMIC DNA]</scope>
    <source>
        <strain evidence="1 2">K6</strain>
    </source>
</reference>
<dbReference type="Proteomes" id="UP000436822">
    <property type="component" value="Unassembled WGS sequence"/>
</dbReference>
<dbReference type="Pfam" id="PF21274">
    <property type="entry name" value="Rng_hyd_C"/>
    <property type="match status" value="1"/>
</dbReference>
<gene>
    <name evidence="1" type="ORF">KIN_31330</name>
</gene>
<evidence type="ECO:0000313" key="2">
    <source>
        <dbReference type="Proteomes" id="UP000436822"/>
    </source>
</evidence>
<sequence>MAKLLVQGHATVPKTQCAQPCAIERIGPHIDVRRAIPHATKCAGHLRDAVFRHQRQNRVRLLRISGTTDSGALLVRPDLHVAYRADAYCKSASTDLVQAMSVILGRTSGQQVQAAE</sequence>
<dbReference type="AlphaFoldDB" id="A0A6N6JKV9"/>
<dbReference type="Gene3D" id="3.40.30.120">
    <property type="match status" value="1"/>
</dbReference>
<protein>
    <submittedName>
        <fullName evidence="1">Uncharacterized protein</fullName>
    </submittedName>
</protein>
<keyword evidence="2" id="KW-1185">Reference proteome</keyword>
<dbReference type="EMBL" id="BLJE01000003">
    <property type="protein sequence ID" value="GFE66059.1"/>
    <property type="molecule type" value="Genomic_DNA"/>
</dbReference>
<accession>A0A6N6JKV9</accession>
<organism evidence="1 2">
    <name type="scientific">Litoreibacter roseus</name>
    <dbReference type="NCBI Taxonomy" id="2601869"/>
    <lineage>
        <taxon>Bacteria</taxon>
        <taxon>Pseudomonadati</taxon>
        <taxon>Pseudomonadota</taxon>
        <taxon>Alphaproteobacteria</taxon>
        <taxon>Rhodobacterales</taxon>
        <taxon>Roseobacteraceae</taxon>
        <taxon>Litoreibacter</taxon>
    </lineage>
</organism>
<comment type="caution">
    <text evidence="1">The sequence shown here is derived from an EMBL/GenBank/DDBJ whole genome shotgun (WGS) entry which is preliminary data.</text>
</comment>
<proteinExistence type="predicted"/>
<name>A0A6N6JKV9_9RHOB</name>